<keyword evidence="4 10" id="KW-0547">Nucleotide-binding</keyword>
<dbReference type="SUPFAM" id="SSF53613">
    <property type="entry name" value="Ribokinase-like"/>
    <property type="match status" value="1"/>
</dbReference>
<comment type="caution">
    <text evidence="10">Lacks conserved residue(s) required for the propagation of feature annotation.</text>
</comment>
<dbReference type="CDD" id="cd01174">
    <property type="entry name" value="ribokinase"/>
    <property type="match status" value="1"/>
</dbReference>
<comment type="similarity">
    <text evidence="10">Belongs to the carbohydrate kinase PfkB family. Deoxyribokinase subfamily.</text>
</comment>
<comment type="subcellular location">
    <subcellularLocation>
        <location evidence="10">Cytoplasm</location>
    </subcellularLocation>
</comment>
<feature type="binding site" evidence="10">
    <location>
        <position position="223"/>
    </location>
    <ligand>
        <name>K(+)</name>
        <dbReference type="ChEBI" id="CHEBI:29103"/>
    </ligand>
</feature>
<dbReference type="eggNOG" id="COG0524">
    <property type="taxonomic scope" value="Bacteria"/>
</dbReference>
<dbReference type="PANTHER" id="PTHR10584">
    <property type="entry name" value="SUGAR KINASE"/>
    <property type="match status" value="1"/>
</dbReference>
<comment type="similarity">
    <text evidence="1">Belongs to the carbohydrate kinase pfkB family.</text>
</comment>
<comment type="cofactor">
    <cofactor evidence="10">
        <name>Mg(2+)</name>
        <dbReference type="ChEBI" id="CHEBI:18420"/>
    </cofactor>
</comment>
<feature type="binding site" evidence="10">
    <location>
        <position position="253"/>
    </location>
    <ligand>
        <name>ATP</name>
        <dbReference type="ChEBI" id="CHEBI:30616"/>
    </ligand>
</feature>
<evidence type="ECO:0000256" key="7">
    <source>
        <dbReference type="ARBA" id="ARBA00022842"/>
    </source>
</evidence>
<evidence type="ECO:0000256" key="6">
    <source>
        <dbReference type="ARBA" id="ARBA00022840"/>
    </source>
</evidence>
<dbReference type="InterPro" id="IPR002173">
    <property type="entry name" value="Carboh/pur_kinase_PfkB_CS"/>
</dbReference>
<dbReference type="PROSITE" id="PS00584">
    <property type="entry name" value="PFKB_KINASES_2"/>
    <property type="match status" value="1"/>
</dbReference>
<dbReference type="GO" id="GO:0004747">
    <property type="term" value="F:ribokinase activity"/>
    <property type="evidence" value="ECO:0007669"/>
    <property type="project" value="InterPro"/>
</dbReference>
<feature type="binding site" evidence="10">
    <location>
        <begin position="228"/>
        <end position="229"/>
    </location>
    <ligand>
        <name>ATP</name>
        <dbReference type="ChEBI" id="CHEBI:30616"/>
    </ligand>
</feature>
<dbReference type="STRING" id="1229783.C273_10837"/>
<dbReference type="GO" id="GO:0005524">
    <property type="term" value="F:ATP binding"/>
    <property type="evidence" value="ECO:0007669"/>
    <property type="project" value="UniProtKB-UniRule"/>
</dbReference>
<evidence type="ECO:0000256" key="2">
    <source>
        <dbReference type="ARBA" id="ARBA00022679"/>
    </source>
</evidence>
<evidence type="ECO:0000256" key="10">
    <source>
        <dbReference type="HAMAP-Rule" id="MF_01987"/>
    </source>
</evidence>
<accession>K9AEI4</accession>
<evidence type="ECO:0000259" key="11">
    <source>
        <dbReference type="Pfam" id="PF00294"/>
    </source>
</evidence>
<proteinExistence type="inferred from homology"/>
<keyword evidence="3 10" id="KW-0479">Metal-binding</keyword>
<dbReference type="AlphaFoldDB" id="K9AEI4"/>
<dbReference type="InterPro" id="IPR011611">
    <property type="entry name" value="PfkB_dom"/>
</dbReference>
<dbReference type="Proteomes" id="UP000009885">
    <property type="component" value="Unassembled WGS sequence"/>
</dbReference>
<dbReference type="EMBL" id="AMSQ01000026">
    <property type="protein sequence ID" value="EKU45693.1"/>
    <property type="molecule type" value="Genomic_DNA"/>
</dbReference>
<dbReference type="PRINTS" id="PR00990">
    <property type="entry name" value="RIBOKINASE"/>
</dbReference>
<evidence type="ECO:0000256" key="5">
    <source>
        <dbReference type="ARBA" id="ARBA00022777"/>
    </source>
</evidence>
<feature type="binding site" evidence="10">
    <location>
        <position position="262"/>
    </location>
    <ligand>
        <name>K(+)</name>
        <dbReference type="ChEBI" id="CHEBI:29103"/>
    </ligand>
</feature>
<gene>
    <name evidence="10" type="primary">deoK</name>
    <name evidence="12" type="ORF">C273_10837</name>
</gene>
<keyword evidence="5 10" id="KW-0418">Kinase</keyword>
<feature type="binding site" evidence="10">
    <location>
        <position position="259"/>
    </location>
    <ligand>
        <name>K(+)</name>
        <dbReference type="ChEBI" id="CHEBI:29103"/>
    </ligand>
</feature>
<feature type="binding site" evidence="10">
    <location>
        <position position="264"/>
    </location>
    <ligand>
        <name>K(+)</name>
        <dbReference type="ChEBI" id="CHEBI:29103"/>
    </ligand>
</feature>
<protein>
    <recommendedName>
        <fullName evidence="10">Deoxyribokinase</fullName>
        <shortName evidence="10">dRK</shortName>
        <ecNumber evidence="10">2.7.1.229</ecNumber>
    </recommendedName>
    <alternativeName>
        <fullName evidence="10">ATP:2-deoxy-D-ribose 5-phosphotransferase</fullName>
    </alternativeName>
</protein>
<keyword evidence="9 10" id="KW-0119">Carbohydrate metabolism</keyword>
<comment type="function">
    <text evidence="10">Catalyzes the ATP-dependent phosphorylation of 2-deoxy-D-ribose to 2-deoxy-D-ribose 5-phosphate (dRib-5P), allowing the use of deoxyribose as the sole carbon source.</text>
</comment>
<dbReference type="GO" id="GO:0005829">
    <property type="term" value="C:cytosol"/>
    <property type="evidence" value="ECO:0007669"/>
    <property type="project" value="TreeGrafter"/>
</dbReference>
<evidence type="ECO:0000256" key="3">
    <source>
        <dbReference type="ARBA" id="ARBA00022723"/>
    </source>
</evidence>
<keyword evidence="7 10" id="KW-0460">Magnesium</keyword>
<feature type="binding site" evidence="10">
    <location>
        <position position="172"/>
    </location>
    <ligand>
        <name>ATP</name>
        <dbReference type="ChEBI" id="CHEBI:30616"/>
    </ligand>
</feature>
<sequence>MDLVVETDTIPEQGQTVLGTSFVTTPGGKGANQAVAAAKLGGEVYMIGAVGDDDFGQEIIANFNHHGVDTSLIDVIENAHSGTAHITLFDNDNRIIVVPAANHHVTPDSVLPKLERFEAGDVLLIQQEIPSETVEAVIRFASEKDFKVILNPAPFRELPRELIEKVTYLTPNENEHDQLFCDAQSITLKQLPRKLIVTRGDEGAVYWDYSLKVIPAYDVNVVDTTGAGDTFNSALAVALTENKTLEQAIRFSNVAAGYAVTAVGAQSGMPEREVVDEALSKLE</sequence>
<keyword evidence="10" id="KW-0963">Cytoplasm</keyword>
<feature type="site" description="Important for substrate specificity" evidence="10">
    <location>
        <position position="1"/>
    </location>
</feature>
<evidence type="ECO:0000256" key="1">
    <source>
        <dbReference type="ARBA" id="ARBA00005380"/>
    </source>
</evidence>
<keyword evidence="2 10" id="KW-0808">Transferase</keyword>
<dbReference type="InterPro" id="IPR029056">
    <property type="entry name" value="Ribokinase-like"/>
</dbReference>
<evidence type="ECO:0000256" key="8">
    <source>
        <dbReference type="ARBA" id="ARBA00022958"/>
    </source>
</evidence>
<keyword evidence="13" id="KW-1185">Reference proteome</keyword>
<feature type="binding site" evidence="10">
    <location>
        <position position="128"/>
    </location>
    <ligand>
        <name>substrate</name>
    </ligand>
</feature>
<dbReference type="EC" id="2.7.1.229" evidence="10"/>
<dbReference type="UniPathway" id="UPA00916">
    <property type="reaction ID" value="UER00889"/>
</dbReference>
<feature type="binding site" evidence="10">
    <location>
        <begin position="28"/>
        <end position="32"/>
    </location>
    <ligand>
        <name>substrate</name>
    </ligand>
</feature>
<feature type="binding site" evidence="10">
    <location>
        <position position="229"/>
    </location>
    <ligand>
        <name>substrate</name>
    </ligand>
</feature>
<dbReference type="HAMAP" id="MF_01987">
    <property type="entry name" value="Ribokinase"/>
    <property type="match status" value="1"/>
</dbReference>
<comment type="subunit">
    <text evidence="10">Homodimer.</text>
</comment>
<comment type="catalytic activity">
    <reaction evidence="10">
        <text>2-deoxy-D-ribose + ATP = 2-deoxy-D-ribose 5-phosphate + ADP + H(+)</text>
        <dbReference type="Rhea" id="RHEA:30871"/>
        <dbReference type="ChEBI" id="CHEBI:15378"/>
        <dbReference type="ChEBI" id="CHEBI:30616"/>
        <dbReference type="ChEBI" id="CHEBI:62877"/>
        <dbReference type="ChEBI" id="CHEBI:90761"/>
        <dbReference type="ChEBI" id="CHEBI:456216"/>
        <dbReference type="EC" id="2.7.1.229"/>
    </reaction>
</comment>
<dbReference type="PATRIC" id="fig|1229783.3.peg.2155"/>
<dbReference type="GO" id="GO:0019303">
    <property type="term" value="P:D-ribose catabolic process"/>
    <property type="evidence" value="ECO:0007669"/>
    <property type="project" value="UniProtKB-UniPathway"/>
</dbReference>
<dbReference type="GO" id="GO:0046872">
    <property type="term" value="F:metal ion binding"/>
    <property type="evidence" value="ECO:0007669"/>
    <property type="project" value="UniProtKB-KW"/>
</dbReference>
<dbReference type="Pfam" id="PF00294">
    <property type="entry name" value="PfkB"/>
    <property type="match status" value="1"/>
</dbReference>
<keyword evidence="8 10" id="KW-0630">Potassium</keyword>
<evidence type="ECO:0000256" key="4">
    <source>
        <dbReference type="ARBA" id="ARBA00022741"/>
    </source>
</evidence>
<feature type="domain" description="Carbohydrate kinase PfkB" evidence="11">
    <location>
        <begin position="2"/>
        <end position="271"/>
    </location>
</feature>
<evidence type="ECO:0000313" key="12">
    <source>
        <dbReference type="EMBL" id="EKU45693.1"/>
    </source>
</evidence>
<evidence type="ECO:0000313" key="13">
    <source>
        <dbReference type="Proteomes" id="UP000009885"/>
    </source>
</evidence>
<dbReference type="InterPro" id="IPR011877">
    <property type="entry name" value="Ribokinase"/>
</dbReference>
<keyword evidence="6 10" id="KW-0067">ATP-binding</keyword>
<dbReference type="InterPro" id="IPR002139">
    <property type="entry name" value="Ribo/fructo_kinase"/>
</dbReference>
<feature type="active site" description="Proton acceptor" evidence="10">
    <location>
        <position position="229"/>
    </location>
</feature>
<name>K9AEI4_9STAP</name>
<reference evidence="12 13" key="1">
    <citation type="journal article" date="2013" name="Genome Announc.">
        <title>Genome Sequence of Staphylococcus massiliensis Strain S46, Isolated from the Surface of Healthy Human Skin.</title>
        <authorList>
            <person name="Srivastav R."/>
            <person name="Singh A."/>
            <person name="Jangir P.K."/>
            <person name="Kumari C."/>
            <person name="Muduli S."/>
            <person name="Sharma R."/>
        </authorList>
    </citation>
    <scope>NUCLEOTIDE SEQUENCE [LARGE SCALE GENOMIC DNA]</scope>
    <source>
        <strain evidence="12 13">S46</strain>
    </source>
</reference>
<evidence type="ECO:0000256" key="9">
    <source>
        <dbReference type="ARBA" id="ARBA00023277"/>
    </source>
</evidence>
<organism evidence="12 13">
    <name type="scientific">Staphylococcus massiliensis S46</name>
    <dbReference type="NCBI Taxonomy" id="1229783"/>
    <lineage>
        <taxon>Bacteria</taxon>
        <taxon>Bacillati</taxon>
        <taxon>Bacillota</taxon>
        <taxon>Bacilli</taxon>
        <taxon>Bacillales</taxon>
        <taxon>Staphylococcaceae</taxon>
        <taxon>Staphylococcus</taxon>
    </lineage>
</organism>
<dbReference type="Gene3D" id="3.40.1190.20">
    <property type="match status" value="1"/>
</dbReference>
<dbReference type="PANTHER" id="PTHR10584:SF166">
    <property type="entry name" value="RIBOKINASE"/>
    <property type="match status" value="1"/>
</dbReference>
<feature type="binding site" evidence="10">
    <location>
        <begin position="198"/>
        <end position="203"/>
    </location>
    <ligand>
        <name>ATP</name>
        <dbReference type="ChEBI" id="CHEBI:30616"/>
    </ligand>
</feature>
<comment type="caution">
    <text evidence="12">The sequence shown here is derived from an EMBL/GenBank/DDBJ whole genome shotgun (WGS) entry which is preliminary data.</text>
</comment>
<feature type="binding site" evidence="10">
    <location>
        <position position="225"/>
    </location>
    <ligand>
        <name>K(+)</name>
        <dbReference type="ChEBI" id="CHEBI:29103"/>
    </ligand>
</feature>